<feature type="compositionally biased region" description="Basic and acidic residues" evidence="1">
    <location>
        <begin position="82"/>
        <end position="92"/>
    </location>
</feature>
<feature type="region of interest" description="Disordered" evidence="1">
    <location>
        <begin position="1"/>
        <end position="21"/>
    </location>
</feature>
<dbReference type="OrthoDB" id="5344169at2759"/>
<dbReference type="SUPFAM" id="SSF47459">
    <property type="entry name" value="HLH, helix-loop-helix DNA-binding domain"/>
    <property type="match status" value="1"/>
</dbReference>
<feature type="compositionally biased region" description="Basic and acidic residues" evidence="1">
    <location>
        <begin position="622"/>
        <end position="633"/>
    </location>
</feature>
<proteinExistence type="predicted"/>
<dbReference type="InterPro" id="IPR011598">
    <property type="entry name" value="bHLH_dom"/>
</dbReference>
<dbReference type="GeneID" id="54295641"/>
<dbReference type="Proteomes" id="UP000799438">
    <property type="component" value="Unassembled WGS sequence"/>
</dbReference>
<evidence type="ECO:0000313" key="4">
    <source>
        <dbReference type="Proteomes" id="UP000799438"/>
    </source>
</evidence>
<dbReference type="AlphaFoldDB" id="A0A6A6BHE3"/>
<dbReference type="EMBL" id="ML995485">
    <property type="protein sequence ID" value="KAF2141961.1"/>
    <property type="molecule type" value="Genomic_DNA"/>
</dbReference>
<feature type="region of interest" description="Disordered" evidence="1">
    <location>
        <begin position="248"/>
        <end position="526"/>
    </location>
</feature>
<evidence type="ECO:0000259" key="2">
    <source>
        <dbReference type="PROSITE" id="PS50888"/>
    </source>
</evidence>
<feature type="compositionally biased region" description="Polar residues" evidence="1">
    <location>
        <begin position="312"/>
        <end position="322"/>
    </location>
</feature>
<protein>
    <recommendedName>
        <fullName evidence="2">BHLH domain-containing protein</fullName>
    </recommendedName>
</protein>
<organism evidence="3 4">
    <name type="scientific">Aplosporella prunicola CBS 121167</name>
    <dbReference type="NCBI Taxonomy" id="1176127"/>
    <lineage>
        <taxon>Eukaryota</taxon>
        <taxon>Fungi</taxon>
        <taxon>Dikarya</taxon>
        <taxon>Ascomycota</taxon>
        <taxon>Pezizomycotina</taxon>
        <taxon>Dothideomycetes</taxon>
        <taxon>Dothideomycetes incertae sedis</taxon>
        <taxon>Botryosphaeriales</taxon>
        <taxon>Aplosporellaceae</taxon>
        <taxon>Aplosporella</taxon>
    </lineage>
</organism>
<dbReference type="InterPro" id="IPR036638">
    <property type="entry name" value="HLH_DNA-bd_sf"/>
</dbReference>
<feature type="compositionally biased region" description="Low complexity" evidence="1">
    <location>
        <begin position="458"/>
        <end position="491"/>
    </location>
</feature>
<dbReference type="SMART" id="SM00353">
    <property type="entry name" value="HLH"/>
    <property type="match status" value="1"/>
</dbReference>
<feature type="compositionally biased region" description="Low complexity" evidence="1">
    <location>
        <begin position="330"/>
        <end position="342"/>
    </location>
</feature>
<gene>
    <name evidence="3" type="ORF">K452DRAFT_249689</name>
</gene>
<feature type="compositionally biased region" description="Polar residues" evidence="1">
    <location>
        <begin position="396"/>
        <end position="413"/>
    </location>
</feature>
<feature type="compositionally biased region" description="Low complexity" evidence="1">
    <location>
        <begin position="1"/>
        <end position="18"/>
    </location>
</feature>
<feature type="domain" description="BHLH" evidence="2">
    <location>
        <begin position="572"/>
        <end position="650"/>
    </location>
</feature>
<feature type="region of interest" description="Disordered" evidence="1">
    <location>
        <begin position="67"/>
        <end position="96"/>
    </location>
</feature>
<feature type="region of interest" description="Disordered" evidence="1">
    <location>
        <begin position="601"/>
        <end position="642"/>
    </location>
</feature>
<feature type="region of interest" description="Disordered" evidence="1">
    <location>
        <begin position="674"/>
        <end position="700"/>
    </location>
</feature>
<evidence type="ECO:0000256" key="1">
    <source>
        <dbReference type="SAM" id="MobiDB-lite"/>
    </source>
</evidence>
<dbReference type="CDD" id="cd11392">
    <property type="entry name" value="bHLH_ScPHO4_like"/>
    <property type="match status" value="1"/>
</dbReference>
<keyword evidence="4" id="KW-1185">Reference proteome</keyword>
<dbReference type="Pfam" id="PF00010">
    <property type="entry name" value="HLH"/>
    <property type="match status" value="1"/>
</dbReference>
<dbReference type="PROSITE" id="PS50888">
    <property type="entry name" value="BHLH"/>
    <property type="match status" value="1"/>
</dbReference>
<dbReference type="Gene3D" id="4.10.280.10">
    <property type="entry name" value="Helix-loop-helix DNA-binding domain"/>
    <property type="match status" value="1"/>
</dbReference>
<feature type="compositionally biased region" description="Low complexity" evidence="1">
    <location>
        <begin position="362"/>
        <end position="376"/>
    </location>
</feature>
<name>A0A6A6BHE3_9PEZI</name>
<accession>A0A6A6BHE3</accession>
<sequence length="700" mass="75817">MRSVMSQPDQDPQWSQSQHFESMDLPAQEFVDNLLDFDHIDFDLPIDFSGHSSAPNDHQLSALADSLSSQHLPSSGVVQPQQHDDLSNDRHQQSNNDFFDFTFQPPYEQANHQQPNFHLPQDHPMHSHGAVPPTPNSVEMHGGAARYMHHMDPQSRAILEQRFQPRKEDMASFTPLVSPAVTPHEPHFQFPPEYTVPGAYFSPLTSPALKAQNQNHRGSFISHPHTADTSITTSPIDLDMDMLEEAAIPQEHQPKARKKTTTTPRLSASSGRVRQSPIVKAQHKRKSTLSSTLQAKEVNALLEESQKLGPRSTHSSMSLNVSRSRDASEGESISPEPLSESLMGPPPRPGSVTTSPSILAQGSRPGSVSSSEGPGVCPATPASLMGIQPLPKTAPQPGSQSGTPSFVPQNGTQPVLDDLTLPEAATDEPVRPSMSRLDTAFQDDQSTPRMHARKTPKLGPLSTPSGPLSSSAMNSPAISAVASPVSGAVNAKKPQSGRGKQKRGSVSSTMVSPALRPRISPSIKPLLPQGASMSEDTQAMLLATKSNYQNILEGTHLPGVSYPEALSTNLTSKRTSHKIAEQGRRNRINLALQELQSMIPSPALSPKDAGANPAVTNGGGTAEEKEKEKERQNNSKASTVENAIEYIKLLKKKDEERDRKMLEQREEIEALRKKLETSAGVANPVTEEAAVNGEPAKDKA</sequence>
<dbReference type="RefSeq" id="XP_033397673.1">
    <property type="nucleotide sequence ID" value="XM_033538145.1"/>
</dbReference>
<feature type="compositionally biased region" description="Polar residues" evidence="1">
    <location>
        <begin position="264"/>
        <end position="273"/>
    </location>
</feature>
<evidence type="ECO:0000313" key="3">
    <source>
        <dbReference type="EMBL" id="KAF2141961.1"/>
    </source>
</evidence>
<feature type="compositionally biased region" description="Polar residues" evidence="1">
    <location>
        <begin position="351"/>
        <end position="360"/>
    </location>
</feature>
<dbReference type="GO" id="GO:0046983">
    <property type="term" value="F:protein dimerization activity"/>
    <property type="evidence" value="ECO:0007669"/>
    <property type="project" value="InterPro"/>
</dbReference>
<reference evidence="3" key="1">
    <citation type="journal article" date="2020" name="Stud. Mycol.">
        <title>101 Dothideomycetes genomes: a test case for predicting lifestyles and emergence of pathogens.</title>
        <authorList>
            <person name="Haridas S."/>
            <person name="Albert R."/>
            <person name="Binder M."/>
            <person name="Bloem J."/>
            <person name="Labutti K."/>
            <person name="Salamov A."/>
            <person name="Andreopoulos B."/>
            <person name="Baker S."/>
            <person name="Barry K."/>
            <person name="Bills G."/>
            <person name="Bluhm B."/>
            <person name="Cannon C."/>
            <person name="Castanera R."/>
            <person name="Culley D."/>
            <person name="Daum C."/>
            <person name="Ezra D."/>
            <person name="Gonzalez J."/>
            <person name="Henrissat B."/>
            <person name="Kuo A."/>
            <person name="Liang C."/>
            <person name="Lipzen A."/>
            <person name="Lutzoni F."/>
            <person name="Magnuson J."/>
            <person name="Mondo S."/>
            <person name="Nolan M."/>
            <person name="Ohm R."/>
            <person name="Pangilinan J."/>
            <person name="Park H.-J."/>
            <person name="Ramirez L."/>
            <person name="Alfaro M."/>
            <person name="Sun H."/>
            <person name="Tritt A."/>
            <person name="Yoshinaga Y."/>
            <person name="Zwiers L.-H."/>
            <person name="Turgeon B."/>
            <person name="Goodwin S."/>
            <person name="Spatafora J."/>
            <person name="Crous P."/>
            <person name="Grigoriev I."/>
        </authorList>
    </citation>
    <scope>NUCLEOTIDE SEQUENCE</scope>
    <source>
        <strain evidence="3">CBS 121167</strain>
    </source>
</reference>